<keyword evidence="5" id="KW-1185">Reference proteome</keyword>
<evidence type="ECO:0000256" key="1">
    <source>
        <dbReference type="ARBA" id="ARBA00025788"/>
    </source>
</evidence>
<name>A0A4P9Y0Y7_9FUNG</name>
<dbReference type="Pfam" id="PF06201">
    <property type="entry name" value="PITH"/>
    <property type="match status" value="1"/>
</dbReference>
<gene>
    <name evidence="4" type="ORF">BJ684DRAFT_11630</name>
</gene>
<reference evidence="5" key="1">
    <citation type="journal article" date="2018" name="Nat. Microbiol.">
        <title>Leveraging single-cell genomics to expand the fungal tree of life.</title>
        <authorList>
            <person name="Ahrendt S.R."/>
            <person name="Quandt C.A."/>
            <person name="Ciobanu D."/>
            <person name="Clum A."/>
            <person name="Salamov A."/>
            <person name="Andreopoulos B."/>
            <person name="Cheng J.F."/>
            <person name="Woyke T."/>
            <person name="Pelin A."/>
            <person name="Henrissat B."/>
            <person name="Reynolds N.K."/>
            <person name="Benny G.L."/>
            <person name="Smith M.E."/>
            <person name="James T.Y."/>
            <person name="Grigoriev I.V."/>
        </authorList>
    </citation>
    <scope>NUCLEOTIDE SEQUENCE [LARGE SCALE GENOMIC DNA]</scope>
</reference>
<evidence type="ECO:0000313" key="4">
    <source>
        <dbReference type="EMBL" id="RKP12344.1"/>
    </source>
</evidence>
<dbReference type="Proteomes" id="UP000267251">
    <property type="component" value="Unassembled WGS sequence"/>
</dbReference>
<dbReference type="AlphaFoldDB" id="A0A4P9Y0Y7"/>
<accession>A0A4P9Y0Y7</accession>
<dbReference type="SUPFAM" id="SSF49785">
    <property type="entry name" value="Galactose-binding domain-like"/>
    <property type="match status" value="1"/>
</dbReference>
<evidence type="ECO:0000256" key="2">
    <source>
        <dbReference type="SAM" id="MobiDB-lite"/>
    </source>
</evidence>
<dbReference type="InterPro" id="IPR037047">
    <property type="entry name" value="PITH_dom_sf"/>
</dbReference>
<dbReference type="InterPro" id="IPR008979">
    <property type="entry name" value="Galactose-bd-like_sf"/>
</dbReference>
<dbReference type="InterPro" id="IPR045099">
    <property type="entry name" value="PITH1-like"/>
</dbReference>
<evidence type="ECO:0000313" key="5">
    <source>
        <dbReference type="Proteomes" id="UP000267251"/>
    </source>
</evidence>
<dbReference type="GO" id="GO:0005737">
    <property type="term" value="C:cytoplasm"/>
    <property type="evidence" value="ECO:0007669"/>
    <property type="project" value="UniProtKB-ARBA"/>
</dbReference>
<proteinExistence type="inferred from homology"/>
<comment type="similarity">
    <text evidence="1">Belongs to the PITHD1 family.</text>
</comment>
<sequence length="210" mass="23789">MPGCEHEHVGHGHDHDHDHVSSEEPTKDFLYECIDLENVRVLNSTDPTSGIKLIKPWHRRLDTTDIVESDADDQLIIHVPFTGNVRLNSILLRTFPDDSAPKSLKVYTNREDVDFETVEASTATQEWELAQGASEISDYRVRASKFSNVHCITLFFPESFDGDTSKLSFLGFRGDWIQAKKEPVVTVYEARPNVKDHQVPGANTMNHSLM</sequence>
<feature type="region of interest" description="Disordered" evidence="2">
    <location>
        <begin position="1"/>
        <end position="22"/>
    </location>
</feature>
<organism evidence="4 5">
    <name type="scientific">Piptocephalis cylindrospora</name>
    <dbReference type="NCBI Taxonomy" id="1907219"/>
    <lineage>
        <taxon>Eukaryota</taxon>
        <taxon>Fungi</taxon>
        <taxon>Fungi incertae sedis</taxon>
        <taxon>Zoopagomycota</taxon>
        <taxon>Zoopagomycotina</taxon>
        <taxon>Zoopagomycetes</taxon>
        <taxon>Zoopagales</taxon>
        <taxon>Piptocephalidaceae</taxon>
        <taxon>Piptocephalis</taxon>
    </lineage>
</organism>
<dbReference type="PANTHER" id="PTHR12175">
    <property type="entry name" value="AD039 HT014 THIOREDOXIN FAMILY TRP26"/>
    <property type="match status" value="1"/>
</dbReference>
<dbReference type="EMBL" id="KZ988370">
    <property type="protein sequence ID" value="RKP12344.1"/>
    <property type="molecule type" value="Genomic_DNA"/>
</dbReference>
<protein>
    <submittedName>
        <fullName evidence="4">Galactose-binding domain-like protein</fullName>
    </submittedName>
</protein>
<dbReference type="Gene3D" id="2.60.120.470">
    <property type="entry name" value="PITH domain"/>
    <property type="match status" value="1"/>
</dbReference>
<dbReference type="PANTHER" id="PTHR12175:SF1">
    <property type="entry name" value="PITH DOMAIN-CONTAINING PROTEIN 1"/>
    <property type="match status" value="1"/>
</dbReference>
<dbReference type="OrthoDB" id="2635at2759"/>
<dbReference type="InterPro" id="IPR010400">
    <property type="entry name" value="PITH_dom"/>
</dbReference>
<dbReference type="GO" id="GO:0005634">
    <property type="term" value="C:nucleus"/>
    <property type="evidence" value="ECO:0007669"/>
    <property type="project" value="TreeGrafter"/>
</dbReference>
<evidence type="ECO:0000259" key="3">
    <source>
        <dbReference type="PROSITE" id="PS51532"/>
    </source>
</evidence>
<feature type="domain" description="PITH" evidence="3">
    <location>
        <begin position="19"/>
        <end position="192"/>
    </location>
</feature>
<dbReference type="PROSITE" id="PS51532">
    <property type="entry name" value="PITH"/>
    <property type="match status" value="1"/>
</dbReference>